<proteinExistence type="predicted"/>
<dbReference type="Proteomes" id="UP001153076">
    <property type="component" value="Unassembled WGS sequence"/>
</dbReference>
<dbReference type="EMBL" id="JAKOGI010003009">
    <property type="protein sequence ID" value="KAJ8420959.1"/>
    <property type="molecule type" value="Genomic_DNA"/>
</dbReference>
<organism evidence="1 2">
    <name type="scientific">Carnegiea gigantea</name>
    <dbReference type="NCBI Taxonomy" id="171969"/>
    <lineage>
        <taxon>Eukaryota</taxon>
        <taxon>Viridiplantae</taxon>
        <taxon>Streptophyta</taxon>
        <taxon>Embryophyta</taxon>
        <taxon>Tracheophyta</taxon>
        <taxon>Spermatophyta</taxon>
        <taxon>Magnoliopsida</taxon>
        <taxon>eudicotyledons</taxon>
        <taxon>Gunneridae</taxon>
        <taxon>Pentapetalae</taxon>
        <taxon>Caryophyllales</taxon>
        <taxon>Cactineae</taxon>
        <taxon>Cactaceae</taxon>
        <taxon>Cactoideae</taxon>
        <taxon>Echinocereeae</taxon>
        <taxon>Carnegiea</taxon>
    </lineage>
</organism>
<keyword evidence="2" id="KW-1185">Reference proteome</keyword>
<dbReference type="AlphaFoldDB" id="A0A9Q1GK66"/>
<reference evidence="1" key="1">
    <citation type="submission" date="2022-04" db="EMBL/GenBank/DDBJ databases">
        <title>Carnegiea gigantea Genome sequencing and assembly v2.</title>
        <authorList>
            <person name="Copetti D."/>
            <person name="Sanderson M.J."/>
            <person name="Burquez A."/>
            <person name="Wojciechowski M.F."/>
        </authorList>
    </citation>
    <scope>NUCLEOTIDE SEQUENCE</scope>
    <source>
        <strain evidence="1">SGP5-SGP5p</strain>
        <tissue evidence="1">Aerial part</tissue>
    </source>
</reference>
<evidence type="ECO:0000313" key="2">
    <source>
        <dbReference type="Proteomes" id="UP001153076"/>
    </source>
</evidence>
<sequence>MTCVYYFVSIQPLVEQLAKCRPEKNRNKYRPLYISRLSPYHYWPSTPQPHLHHHHGWRPHYLEARYPPNHLGPHPPVQVVQSPPCQGSCRRLELAGGLQRTGRTPRSGLLVESHRGARFPRIPKRTLYGPYGRDDSPAAQLWPLPIGVVARPSRPSRPLSPSLISPSGTCNWLLTPQTSGAQFEGRRAALLLRHWNFGGRKSDSPGQR</sequence>
<accession>A0A9Q1GK66</accession>
<comment type="caution">
    <text evidence="1">The sequence shown here is derived from an EMBL/GenBank/DDBJ whole genome shotgun (WGS) entry which is preliminary data.</text>
</comment>
<protein>
    <submittedName>
        <fullName evidence="1">Uncharacterized protein</fullName>
    </submittedName>
</protein>
<gene>
    <name evidence="1" type="ORF">Cgig2_001995</name>
</gene>
<evidence type="ECO:0000313" key="1">
    <source>
        <dbReference type="EMBL" id="KAJ8420959.1"/>
    </source>
</evidence>
<name>A0A9Q1GK66_9CARY</name>